<accession>A0A8J5K659</accession>
<dbReference type="GO" id="GO:0005615">
    <property type="term" value="C:extracellular space"/>
    <property type="evidence" value="ECO:0007669"/>
    <property type="project" value="TreeGrafter"/>
</dbReference>
<dbReference type="Proteomes" id="UP000747542">
    <property type="component" value="Unassembled WGS sequence"/>
</dbReference>
<dbReference type="PANTHER" id="PTHR18841">
    <property type="entry name" value="VITELLINE MEMBRANE OUTER LAYER PROTEIN I-RELATED"/>
    <property type="match status" value="1"/>
</dbReference>
<dbReference type="AlphaFoldDB" id="A0A8J5K659"/>
<dbReference type="Pfam" id="PF03762">
    <property type="entry name" value="VOMI"/>
    <property type="match status" value="1"/>
</dbReference>
<keyword evidence="2" id="KW-1185">Reference proteome</keyword>
<comment type="caution">
    <text evidence="1">The sequence shown here is derived from an EMBL/GenBank/DDBJ whole genome shotgun (WGS) entry which is preliminary data.</text>
</comment>
<sequence>PIVITLLLSAAVSADVNISSVITAPRTLLVGEALYLFCQVDGNYNTCGWESPLNHTIYPDELDPDADDIVPFPGFNCGIIVLRVKEEHEGHWACVATTDEGFEYKGGDIFVRPVASWPGVIANVSSPLFGKWGVWGEAQLCPPNSFADSITLKSEAPTTGDNTAANGLILPCRQQGGELRTSISSTVGDFGTWREPVTCPIPEYIHKFQLRVETENAFDDTAVNDIKVTCTHYPEDVLDGGGETWGVWGDWASCPDDSAVCGIQTKVEPYLGVVDDDTALNDVRLFCCNTVW</sequence>
<gene>
    <name evidence="1" type="primary">VMO1-L2</name>
    <name evidence="1" type="ORF">Hamer_G010143</name>
</gene>
<feature type="non-terminal residue" evidence="1">
    <location>
        <position position="292"/>
    </location>
</feature>
<dbReference type="SUPFAM" id="SSF51092">
    <property type="entry name" value="Vitelline membrane outer protein-I (VMO-I)"/>
    <property type="match status" value="1"/>
</dbReference>
<dbReference type="InterPro" id="IPR005515">
    <property type="entry name" value="VOMI"/>
</dbReference>
<reference evidence="1" key="1">
    <citation type="journal article" date="2021" name="Sci. Adv.">
        <title>The American lobster genome reveals insights on longevity, neural, and immune adaptations.</title>
        <authorList>
            <person name="Polinski J.M."/>
            <person name="Zimin A.V."/>
            <person name="Clark K.F."/>
            <person name="Kohn A.B."/>
            <person name="Sadowski N."/>
            <person name="Timp W."/>
            <person name="Ptitsyn A."/>
            <person name="Khanna P."/>
            <person name="Romanova D.Y."/>
            <person name="Williams P."/>
            <person name="Greenwood S.J."/>
            <person name="Moroz L.L."/>
            <person name="Walt D.R."/>
            <person name="Bodnar A.G."/>
        </authorList>
    </citation>
    <scope>NUCLEOTIDE SEQUENCE</scope>
    <source>
        <strain evidence="1">GMGI-L3</strain>
    </source>
</reference>
<organism evidence="1 2">
    <name type="scientific">Homarus americanus</name>
    <name type="common">American lobster</name>
    <dbReference type="NCBI Taxonomy" id="6706"/>
    <lineage>
        <taxon>Eukaryota</taxon>
        <taxon>Metazoa</taxon>
        <taxon>Ecdysozoa</taxon>
        <taxon>Arthropoda</taxon>
        <taxon>Crustacea</taxon>
        <taxon>Multicrustacea</taxon>
        <taxon>Malacostraca</taxon>
        <taxon>Eumalacostraca</taxon>
        <taxon>Eucarida</taxon>
        <taxon>Decapoda</taxon>
        <taxon>Pleocyemata</taxon>
        <taxon>Astacidea</taxon>
        <taxon>Nephropoidea</taxon>
        <taxon>Nephropidae</taxon>
        <taxon>Homarus</taxon>
    </lineage>
</organism>
<proteinExistence type="predicted"/>
<evidence type="ECO:0000313" key="2">
    <source>
        <dbReference type="Proteomes" id="UP000747542"/>
    </source>
</evidence>
<dbReference type="Gene3D" id="2.100.10.20">
    <property type="entry name" value="Vitelline membrane outer layer protein I (VOMI)"/>
    <property type="match status" value="1"/>
</dbReference>
<evidence type="ECO:0000313" key="1">
    <source>
        <dbReference type="EMBL" id="KAG7167755.1"/>
    </source>
</evidence>
<dbReference type="InterPro" id="IPR036706">
    <property type="entry name" value="VOMI_sf"/>
</dbReference>
<dbReference type="EMBL" id="JAHLQT010021257">
    <property type="protein sequence ID" value="KAG7167755.1"/>
    <property type="molecule type" value="Genomic_DNA"/>
</dbReference>
<protein>
    <submittedName>
        <fullName evidence="1">Vitelline membrane outer layer protein 1-like 2</fullName>
    </submittedName>
</protein>
<dbReference type="PANTHER" id="PTHR18841:SF0">
    <property type="entry name" value="VITELLINE MEMBRANE OUTER LAYER 1 HOMOLOG A-RELATED"/>
    <property type="match status" value="1"/>
</dbReference>
<name>A0A8J5K659_HOMAM</name>